<evidence type="ECO:0000313" key="9">
    <source>
        <dbReference type="Proteomes" id="UP000037069"/>
    </source>
</evidence>
<dbReference type="EMBL" id="JRES01001586">
    <property type="protein sequence ID" value="KNC21717.1"/>
    <property type="molecule type" value="Genomic_DNA"/>
</dbReference>
<feature type="compositionally biased region" description="Polar residues" evidence="5">
    <location>
        <begin position="387"/>
        <end position="402"/>
    </location>
</feature>
<dbReference type="SUPFAM" id="SSF46689">
    <property type="entry name" value="Homeodomain-like"/>
    <property type="match status" value="1"/>
</dbReference>
<dbReference type="CDD" id="cd18315">
    <property type="entry name" value="BTB_POZ_BAB-like"/>
    <property type="match status" value="1"/>
</dbReference>
<dbReference type="PANTHER" id="PTHR23110">
    <property type="entry name" value="BTB DOMAIN TRANSCRIPTION FACTOR"/>
    <property type="match status" value="1"/>
</dbReference>
<feature type="region of interest" description="Disordered" evidence="5">
    <location>
        <begin position="641"/>
        <end position="743"/>
    </location>
</feature>
<feature type="region of interest" description="Disordered" evidence="5">
    <location>
        <begin position="606"/>
        <end position="628"/>
    </location>
</feature>
<evidence type="ECO:0000256" key="4">
    <source>
        <dbReference type="PROSITE-ProRule" id="PRU00320"/>
    </source>
</evidence>
<name>A0A0L0BNT3_LUCCU</name>
<dbReference type="PROSITE" id="PS50097">
    <property type="entry name" value="BTB"/>
    <property type="match status" value="1"/>
</dbReference>
<dbReference type="PANTHER" id="PTHR23110:SF105">
    <property type="entry name" value="RIBBON, ISOFORM C"/>
    <property type="match status" value="1"/>
</dbReference>
<feature type="non-terminal residue" evidence="8">
    <location>
        <position position="1"/>
    </location>
</feature>
<keyword evidence="9" id="KW-1185">Reference proteome</keyword>
<dbReference type="InterPro" id="IPR051095">
    <property type="entry name" value="Dros_DevTransReg"/>
</dbReference>
<evidence type="ECO:0000313" key="8">
    <source>
        <dbReference type="EMBL" id="KNC21717.1"/>
    </source>
</evidence>
<keyword evidence="2 4" id="KW-0238">DNA-binding</keyword>
<proteinExistence type="predicted"/>
<dbReference type="GO" id="GO:0006357">
    <property type="term" value="P:regulation of transcription by RNA polymerase II"/>
    <property type="evidence" value="ECO:0007669"/>
    <property type="project" value="TreeGrafter"/>
</dbReference>
<dbReference type="OMA" id="MPPTIPH"/>
<feature type="compositionally biased region" description="Polar residues" evidence="5">
    <location>
        <begin position="606"/>
        <end position="625"/>
    </location>
</feature>
<feature type="domain" description="HTH psq-type" evidence="7">
    <location>
        <begin position="444"/>
        <end position="495"/>
    </location>
</feature>
<reference evidence="8 9" key="1">
    <citation type="journal article" date="2015" name="Nat. Commun.">
        <title>Lucilia cuprina genome unlocks parasitic fly biology to underpin future interventions.</title>
        <authorList>
            <person name="Anstead C.A."/>
            <person name="Korhonen P.K."/>
            <person name="Young N.D."/>
            <person name="Hall R.S."/>
            <person name="Jex A.R."/>
            <person name="Murali S.C."/>
            <person name="Hughes D.S."/>
            <person name="Lee S.F."/>
            <person name="Perry T."/>
            <person name="Stroehlein A.J."/>
            <person name="Ansell B.R."/>
            <person name="Breugelmans B."/>
            <person name="Hofmann A."/>
            <person name="Qu J."/>
            <person name="Dugan S."/>
            <person name="Lee S.L."/>
            <person name="Chao H."/>
            <person name="Dinh H."/>
            <person name="Han Y."/>
            <person name="Doddapaneni H.V."/>
            <person name="Worley K.C."/>
            <person name="Muzny D.M."/>
            <person name="Ioannidis P."/>
            <person name="Waterhouse R.M."/>
            <person name="Zdobnov E.M."/>
            <person name="James P.J."/>
            <person name="Bagnall N.H."/>
            <person name="Kotze A.C."/>
            <person name="Gibbs R.A."/>
            <person name="Richards S."/>
            <person name="Batterham P."/>
            <person name="Gasser R.B."/>
        </authorList>
    </citation>
    <scope>NUCLEOTIDE SEQUENCE [LARGE SCALE GENOMIC DNA]</scope>
    <source>
        <strain evidence="8 9">LS</strain>
        <tissue evidence="8">Full body</tissue>
    </source>
</reference>
<dbReference type="Pfam" id="PF00651">
    <property type="entry name" value="BTB"/>
    <property type="match status" value="1"/>
</dbReference>
<organism evidence="8 9">
    <name type="scientific">Lucilia cuprina</name>
    <name type="common">Green bottle fly</name>
    <name type="synonym">Australian sheep blowfly</name>
    <dbReference type="NCBI Taxonomy" id="7375"/>
    <lineage>
        <taxon>Eukaryota</taxon>
        <taxon>Metazoa</taxon>
        <taxon>Ecdysozoa</taxon>
        <taxon>Arthropoda</taxon>
        <taxon>Hexapoda</taxon>
        <taxon>Insecta</taxon>
        <taxon>Pterygota</taxon>
        <taxon>Neoptera</taxon>
        <taxon>Endopterygota</taxon>
        <taxon>Diptera</taxon>
        <taxon>Brachycera</taxon>
        <taxon>Muscomorpha</taxon>
        <taxon>Oestroidea</taxon>
        <taxon>Calliphoridae</taxon>
        <taxon>Luciliinae</taxon>
        <taxon>Lucilia</taxon>
    </lineage>
</organism>
<evidence type="ECO:0000256" key="5">
    <source>
        <dbReference type="SAM" id="MobiDB-lite"/>
    </source>
</evidence>
<dbReference type="InterPro" id="IPR009057">
    <property type="entry name" value="Homeodomain-like_sf"/>
</dbReference>
<dbReference type="PROSITE" id="PS50960">
    <property type="entry name" value="HTH_PSQ"/>
    <property type="match status" value="1"/>
</dbReference>
<feature type="compositionally biased region" description="Basic and acidic residues" evidence="5">
    <location>
        <begin position="641"/>
        <end position="672"/>
    </location>
</feature>
<feature type="compositionally biased region" description="Basic and acidic residues" evidence="5">
    <location>
        <begin position="681"/>
        <end position="702"/>
    </location>
</feature>
<dbReference type="AlphaFoldDB" id="A0A0L0BNT3"/>
<feature type="compositionally biased region" description="Low complexity" evidence="5">
    <location>
        <begin position="202"/>
        <end position="216"/>
    </location>
</feature>
<feature type="compositionally biased region" description="Basic and acidic residues" evidence="5">
    <location>
        <begin position="403"/>
        <end position="413"/>
    </location>
</feature>
<dbReference type="Pfam" id="PF05225">
    <property type="entry name" value="HTH_psq"/>
    <property type="match status" value="1"/>
</dbReference>
<keyword evidence="3 4" id="KW-0539">Nucleus</keyword>
<dbReference type="GO" id="GO:0005634">
    <property type="term" value="C:nucleus"/>
    <property type="evidence" value="ECO:0007669"/>
    <property type="project" value="UniProtKB-SubCell"/>
</dbReference>
<evidence type="ECO:0000256" key="3">
    <source>
        <dbReference type="ARBA" id="ARBA00023242"/>
    </source>
</evidence>
<feature type="DNA-binding region" description="H-T-H motif" evidence="4">
    <location>
        <begin position="471"/>
        <end position="491"/>
    </location>
</feature>
<dbReference type="SMART" id="SM00225">
    <property type="entry name" value="BTB"/>
    <property type="match status" value="1"/>
</dbReference>
<evidence type="ECO:0000259" key="6">
    <source>
        <dbReference type="PROSITE" id="PS50097"/>
    </source>
</evidence>
<dbReference type="InterPro" id="IPR000210">
    <property type="entry name" value="BTB/POZ_dom"/>
</dbReference>
<dbReference type="SUPFAM" id="SSF54695">
    <property type="entry name" value="POZ domain"/>
    <property type="match status" value="1"/>
</dbReference>
<dbReference type="Gene3D" id="1.10.10.60">
    <property type="entry name" value="Homeodomain-like"/>
    <property type="match status" value="1"/>
</dbReference>
<feature type="region of interest" description="Disordered" evidence="5">
    <location>
        <begin position="367"/>
        <end position="440"/>
    </location>
</feature>
<dbReference type="OrthoDB" id="10261408at2759"/>
<feature type="compositionally biased region" description="Polar residues" evidence="5">
    <location>
        <begin position="191"/>
        <end position="201"/>
    </location>
</feature>
<comment type="caution">
    <text evidence="8">The sequence shown here is derived from an EMBL/GenBank/DDBJ whole genome shotgun (WGS) entry which is preliminary data.</text>
</comment>
<gene>
    <name evidence="8" type="ORF">FF38_09338</name>
</gene>
<dbReference type="STRING" id="7375.A0A0L0BNT3"/>
<dbReference type="FunFam" id="1.10.10.60:FF:000019">
    <property type="entry name" value="Ligand-dependent corepressor isoform 1"/>
    <property type="match status" value="1"/>
</dbReference>
<dbReference type="InterPro" id="IPR011333">
    <property type="entry name" value="SKP1/BTB/POZ_sf"/>
</dbReference>
<comment type="subcellular location">
    <subcellularLocation>
        <location evidence="1 4">Nucleus</location>
    </subcellularLocation>
</comment>
<feature type="compositionally biased region" description="Low complexity" evidence="5">
    <location>
        <begin position="430"/>
        <end position="440"/>
    </location>
</feature>
<sequence>KLALKIRKQFAHQAFGNFPPEDFHSPSPQRAPSPPVSTQHHNMGGPPAPTSSNNPPEGQTYCLRWNNHKSNLVEILDALIKVESYVDCTIVVDDQVQFKAHRVVLAANSPYFQSILQDLPMDHCSIIFPGVKAFEMRALLEYMYTGEVNVTQSQIPKIMRIAEELEVKGLFDMADLKEKFNKLSEEHAERSASNPYASTSAPSNPYSSVTTTSSPTAGLTHNKPCAKDSDNYRHNSSSVISTSTNISPSAAPSSSSSPPYSSYKSPYTSLYNKSPAPSANPSSASASAQPQSTQQTASNLTPTSERSSAQWPLSPSAAAAAAMLSSVYESAPDMNPLKRKKLSSMSSMLMNRDTPILRNVLAQANPADSSQQLPLLLPNAGNKGDKSSGSADKNNHSFNGSDYSDKKYHDEPHSPFTDRSFEDDGFDPKGSNFGGNFAANGNQKPEWKRYKQYTRSDIMSAIQCVREGMSALQASRKFGVPSRTLYDKVKKLGITTGRPMNRTMKRSPSSVESSAAFPYAHGYGQASAAAAAMHDAAIREERELKEHHRNSEHHHLAPTIPHPAAALLDHAFLQQALENRGGGDIAGREALHAMALAAAAHAAANRMSTSPGPNGNAVRSPSPSNFALKYNNMRNAEQELMERHELEREREREREFAERERERDQDLERERNDEEEDDHVEDLSVARKENSCSPLEQRERPESPYSPGVTNSADNDKTVIMTTKLPSNASSSDEAFITESNLKREVVIDDVRAD</sequence>
<dbReference type="GO" id="GO:0003677">
    <property type="term" value="F:DNA binding"/>
    <property type="evidence" value="ECO:0007669"/>
    <property type="project" value="UniProtKB-UniRule"/>
</dbReference>
<dbReference type="Gene3D" id="3.30.710.10">
    <property type="entry name" value="Potassium Channel Kv1.1, Chain A"/>
    <property type="match status" value="1"/>
</dbReference>
<feature type="compositionally biased region" description="Low complexity" evidence="5">
    <location>
        <begin position="235"/>
        <end position="299"/>
    </location>
</feature>
<feature type="compositionally biased region" description="Polar residues" evidence="5">
    <location>
        <begin position="720"/>
        <end position="733"/>
    </location>
</feature>
<dbReference type="InterPro" id="IPR007889">
    <property type="entry name" value="HTH_Psq"/>
</dbReference>
<evidence type="ECO:0000256" key="2">
    <source>
        <dbReference type="ARBA" id="ARBA00023125"/>
    </source>
</evidence>
<evidence type="ECO:0000259" key="7">
    <source>
        <dbReference type="PROSITE" id="PS50960"/>
    </source>
</evidence>
<accession>A0A0L0BNT3</accession>
<evidence type="ECO:0000256" key="1">
    <source>
        <dbReference type="ARBA" id="ARBA00004123"/>
    </source>
</evidence>
<protein>
    <submittedName>
        <fullName evidence="8">Protein bric-a-brac 1</fullName>
    </submittedName>
</protein>
<feature type="region of interest" description="Disordered" evidence="5">
    <location>
        <begin position="185"/>
        <end position="313"/>
    </location>
</feature>
<feature type="domain" description="BTB" evidence="6">
    <location>
        <begin position="86"/>
        <end position="152"/>
    </location>
</feature>
<dbReference type="Proteomes" id="UP000037069">
    <property type="component" value="Unassembled WGS sequence"/>
</dbReference>
<feature type="region of interest" description="Disordered" evidence="5">
    <location>
        <begin position="16"/>
        <end position="60"/>
    </location>
</feature>